<dbReference type="Proteomes" id="UP000229383">
    <property type="component" value="Unassembled WGS sequence"/>
</dbReference>
<dbReference type="AlphaFoldDB" id="A0A2H0TFL9"/>
<organism evidence="4 5">
    <name type="scientific">Candidatus Niyogibacteria bacterium CG10_big_fil_rev_8_21_14_0_10_42_19</name>
    <dbReference type="NCBI Taxonomy" id="1974725"/>
    <lineage>
        <taxon>Bacteria</taxon>
        <taxon>Candidatus Niyogiibacteriota</taxon>
    </lineage>
</organism>
<evidence type="ECO:0000313" key="5">
    <source>
        <dbReference type="Proteomes" id="UP000229383"/>
    </source>
</evidence>
<keyword evidence="2" id="KW-0547">Nucleotide-binding</keyword>
<dbReference type="SUPFAM" id="SSF51984">
    <property type="entry name" value="MurCD N-terminal domain"/>
    <property type="match status" value="1"/>
</dbReference>
<dbReference type="PANTHER" id="PTHR43692">
    <property type="entry name" value="UDP-N-ACETYLMURAMOYLALANINE--D-GLUTAMATE LIGASE"/>
    <property type="match status" value="1"/>
</dbReference>
<protein>
    <recommendedName>
        <fullName evidence="6">UDP-N-acetylmuramoyl-L-alanine--D-glutamate ligase</fullName>
    </recommendedName>
</protein>
<sequence>MGHGGQGEFLVKNKKVLVVGLGLHGGGVESVKWLRSMKADITITDLKTKKELKTSLNELKKIKGVKYHLGGHLKDDFLNADMIIKGPGVPADSPYIKAARLK</sequence>
<dbReference type="EMBL" id="PFCN01000024">
    <property type="protein sequence ID" value="PIR70332.1"/>
    <property type="molecule type" value="Genomic_DNA"/>
</dbReference>
<keyword evidence="3" id="KW-0067">ATP-binding</keyword>
<dbReference type="GO" id="GO:0051301">
    <property type="term" value="P:cell division"/>
    <property type="evidence" value="ECO:0007669"/>
    <property type="project" value="InterPro"/>
</dbReference>
<evidence type="ECO:0000313" key="4">
    <source>
        <dbReference type="EMBL" id="PIR70332.1"/>
    </source>
</evidence>
<evidence type="ECO:0000256" key="2">
    <source>
        <dbReference type="ARBA" id="ARBA00022741"/>
    </source>
</evidence>
<name>A0A2H0TFL9_9BACT</name>
<dbReference type="GO" id="GO:0008764">
    <property type="term" value="F:UDP-N-acetylmuramoylalanine-D-glutamate ligase activity"/>
    <property type="evidence" value="ECO:0007669"/>
    <property type="project" value="InterPro"/>
</dbReference>
<reference evidence="5" key="1">
    <citation type="submission" date="2017-09" db="EMBL/GenBank/DDBJ databases">
        <title>Depth-based differentiation of microbial function through sediment-hosted aquifers and enrichment of novel symbionts in the deep terrestrial subsurface.</title>
        <authorList>
            <person name="Probst A.J."/>
            <person name="Ladd B."/>
            <person name="Jarett J.K."/>
            <person name="Geller-Mcgrath D.E."/>
            <person name="Sieber C.M.K."/>
            <person name="Emerson J.B."/>
            <person name="Anantharaman K."/>
            <person name="Thomas B.C."/>
            <person name="Malmstrom R."/>
            <person name="Stieglmeier M."/>
            <person name="Klingl A."/>
            <person name="Woyke T."/>
            <person name="Ryan C.M."/>
            <person name="Banfield J.F."/>
        </authorList>
    </citation>
    <scope>NUCLEOTIDE SEQUENCE [LARGE SCALE GENOMIC DNA]</scope>
</reference>
<accession>A0A2H0TFL9</accession>
<dbReference type="Pfam" id="PF21799">
    <property type="entry name" value="MurD-like_N"/>
    <property type="match status" value="1"/>
</dbReference>
<comment type="caution">
    <text evidence="4">The sequence shown here is derived from an EMBL/GenBank/DDBJ whole genome shotgun (WGS) entry which is preliminary data.</text>
</comment>
<dbReference type="GO" id="GO:0008360">
    <property type="term" value="P:regulation of cell shape"/>
    <property type="evidence" value="ECO:0007669"/>
    <property type="project" value="InterPro"/>
</dbReference>
<gene>
    <name evidence="4" type="ORF">COU46_02015</name>
</gene>
<feature type="non-terminal residue" evidence="4">
    <location>
        <position position="102"/>
    </location>
</feature>
<dbReference type="InterPro" id="IPR005762">
    <property type="entry name" value="MurD"/>
</dbReference>
<proteinExistence type="predicted"/>
<keyword evidence="1" id="KW-0436">Ligase</keyword>
<dbReference type="GO" id="GO:0005737">
    <property type="term" value="C:cytoplasm"/>
    <property type="evidence" value="ECO:0007669"/>
    <property type="project" value="InterPro"/>
</dbReference>
<evidence type="ECO:0000256" key="3">
    <source>
        <dbReference type="ARBA" id="ARBA00022840"/>
    </source>
</evidence>
<dbReference type="GO" id="GO:0005524">
    <property type="term" value="F:ATP binding"/>
    <property type="evidence" value="ECO:0007669"/>
    <property type="project" value="UniProtKB-KW"/>
</dbReference>
<evidence type="ECO:0008006" key="6">
    <source>
        <dbReference type="Google" id="ProtNLM"/>
    </source>
</evidence>
<dbReference type="Gene3D" id="3.40.50.720">
    <property type="entry name" value="NAD(P)-binding Rossmann-like Domain"/>
    <property type="match status" value="1"/>
</dbReference>
<evidence type="ECO:0000256" key="1">
    <source>
        <dbReference type="ARBA" id="ARBA00022598"/>
    </source>
</evidence>
<dbReference type="PANTHER" id="PTHR43692:SF1">
    <property type="entry name" value="UDP-N-ACETYLMURAMOYLALANINE--D-GLUTAMATE LIGASE"/>
    <property type="match status" value="1"/>
</dbReference>